<feature type="region of interest" description="Disordered" evidence="1">
    <location>
        <begin position="632"/>
        <end position="661"/>
    </location>
</feature>
<organism evidence="3 4">
    <name type="scientific">Caulobacter henricii</name>
    <dbReference type="NCBI Taxonomy" id="69395"/>
    <lineage>
        <taxon>Bacteria</taxon>
        <taxon>Pseudomonadati</taxon>
        <taxon>Pseudomonadota</taxon>
        <taxon>Alphaproteobacteria</taxon>
        <taxon>Caulobacterales</taxon>
        <taxon>Caulobacteraceae</taxon>
        <taxon>Caulobacter</taxon>
    </lineage>
</organism>
<dbReference type="Proteomes" id="UP000056905">
    <property type="component" value="Plasmid pCB4"/>
</dbReference>
<keyword evidence="3" id="KW-0614">Plasmid</keyword>
<dbReference type="SMART" id="SM00470">
    <property type="entry name" value="ParB"/>
    <property type="match status" value="1"/>
</dbReference>
<dbReference type="KEGG" id="chq:AQ619_18440"/>
<evidence type="ECO:0000313" key="3">
    <source>
        <dbReference type="EMBL" id="ALL15464.1"/>
    </source>
</evidence>
<proteinExistence type="predicted"/>
<feature type="domain" description="ParB-like N-terminal" evidence="2">
    <location>
        <begin position="4"/>
        <end position="104"/>
    </location>
</feature>
<dbReference type="InterPro" id="IPR036086">
    <property type="entry name" value="ParB/Sulfiredoxin_sf"/>
</dbReference>
<evidence type="ECO:0000256" key="1">
    <source>
        <dbReference type="SAM" id="MobiDB-lite"/>
    </source>
</evidence>
<dbReference type="RefSeq" id="WP_062152041.1">
    <property type="nucleotide sequence ID" value="NZ_JBHSET010000005.1"/>
</dbReference>
<protein>
    <recommendedName>
        <fullName evidence="2">ParB-like N-terminal domain-containing protein</fullName>
    </recommendedName>
</protein>
<geneLocation type="plasmid" evidence="4">
    <name>CB4 Plasmid</name>
</geneLocation>
<dbReference type="GO" id="GO:0007059">
    <property type="term" value="P:chromosome segregation"/>
    <property type="evidence" value="ECO:0007669"/>
    <property type="project" value="TreeGrafter"/>
</dbReference>
<dbReference type="AlphaFoldDB" id="A0A0P0P4G7"/>
<dbReference type="CDD" id="cd16406">
    <property type="entry name" value="ParB_N_like"/>
    <property type="match status" value="1"/>
</dbReference>
<dbReference type="PANTHER" id="PTHR33375:SF7">
    <property type="entry name" value="CHROMOSOME 2-PARTITIONING PROTEIN PARB-RELATED"/>
    <property type="match status" value="1"/>
</dbReference>
<dbReference type="InterPro" id="IPR050336">
    <property type="entry name" value="Chromosome_partition/occlusion"/>
</dbReference>
<sequence>MTVREIALNKLVLSPNNMRQGEVEIGDLIADIGATKTVLQNLRVTAQQQNGKATGKFEVHVGGRRLRALNVLAQRKDIPRSFPVPCVVCADETAALEESIAENAVRLAPHPADQFAAFHALSQTGKTVSEIAERFSVAPRIVERRLKLATVSPRLMTLFRADEINLDHMAAFTLTDDQAAQEAAYFDFPEHDRQAYRVKQRLVGGRVNSQNNATAKFVGLDAYRAAGGEVSQDLFAQADDAGYITDLTLLEKLASEALEAEAKALRPEGWAWVETTLSFDYSQSQIYGRAYPTVAALTPEALGEIEQLTREMQELEAVDPQTDQTMERVSEIEDRLYALESSGEEVYAPEVRAITGAIVTIADDGSLRIERGCAKPGADTKALRKLDGKATQGGSSVTRERAKKPAGALPDKLVLDLTAHRTAALRAALIERHDVAFVAVVHSLLLLTHYGAGHRSAPASTIELRADLSANHPRKHAQGFEASKAGEALKHVQGRMMLLLPTSHADLWSFLMAREPDQLMELIAYAASQMVDAVKQPFERENSARQVASDHLAKALGLDMTQWWAPTAQGYFGRVSKSLIVAAVEEATTAQAAENIANLKKQELAAEAERRLDGKGWLPTILRPRDIVQDEDALEDEAFDAGGDLDESAPWDEDEVPMAAE</sequence>
<dbReference type="GO" id="GO:0005694">
    <property type="term" value="C:chromosome"/>
    <property type="evidence" value="ECO:0007669"/>
    <property type="project" value="TreeGrafter"/>
</dbReference>
<dbReference type="SUPFAM" id="SSF109709">
    <property type="entry name" value="KorB DNA-binding domain-like"/>
    <property type="match status" value="1"/>
</dbReference>
<dbReference type="EMBL" id="CP013003">
    <property type="protein sequence ID" value="ALL15464.1"/>
    <property type="molecule type" value="Genomic_DNA"/>
</dbReference>
<gene>
    <name evidence="3" type="ORF">AQ619_18440</name>
</gene>
<dbReference type="OrthoDB" id="9813122at2"/>
<dbReference type="Gene3D" id="1.10.10.2830">
    <property type="match status" value="1"/>
</dbReference>
<accession>A0A0P0P4G7</accession>
<dbReference type="InterPro" id="IPR003115">
    <property type="entry name" value="ParB_N"/>
</dbReference>
<reference evidence="3 4" key="1">
    <citation type="submission" date="2015-10" db="EMBL/GenBank/DDBJ databases">
        <title>Conservation of the essential genome among Caulobacter and Brevundimonas species.</title>
        <authorList>
            <person name="Scott D."/>
            <person name="Ely B."/>
        </authorList>
    </citation>
    <scope>NUCLEOTIDE SEQUENCE [LARGE SCALE GENOMIC DNA]</scope>
    <source>
        <strain evidence="3 4">CB4</strain>
        <plasmid evidence="4">CB4 Plasmid</plasmid>
    </source>
</reference>
<evidence type="ECO:0000313" key="4">
    <source>
        <dbReference type="Proteomes" id="UP000056905"/>
    </source>
</evidence>
<dbReference type="PANTHER" id="PTHR33375">
    <property type="entry name" value="CHROMOSOME-PARTITIONING PROTEIN PARB-RELATED"/>
    <property type="match status" value="1"/>
</dbReference>
<name>A0A0P0P4G7_9CAUL</name>
<dbReference type="SUPFAM" id="SSF110849">
    <property type="entry name" value="ParB/Sulfiredoxin"/>
    <property type="match status" value="1"/>
</dbReference>
<evidence type="ECO:0000259" key="2">
    <source>
        <dbReference type="SMART" id="SM00470"/>
    </source>
</evidence>
<keyword evidence="4" id="KW-1185">Reference proteome</keyword>